<keyword evidence="4" id="KW-1015">Disulfide bond</keyword>
<evidence type="ECO:0000256" key="1">
    <source>
        <dbReference type="ARBA" id="ARBA00022559"/>
    </source>
</evidence>
<dbReference type="Gene3D" id="3.40.30.10">
    <property type="entry name" value="Glutaredoxin"/>
    <property type="match status" value="1"/>
</dbReference>
<sequence>MVCTKNLDAKKAINFCLNDKYGKKYCLNEIKSKWVVLFFFDKASLTLENSEILFYSKVQEQFKALNTELIGIGPVSEEEIRIFYKEHSFDIILLSDLDYKVSEEYGVVDFNAEKVRKILPITYLINKNKFICKSWNREKMYYRFSGYGGNAVDLWEQSRMWAHIDKVLDAIELLDKHIKFY</sequence>
<evidence type="ECO:0000256" key="3">
    <source>
        <dbReference type="ARBA" id="ARBA00023002"/>
    </source>
</evidence>
<dbReference type="EMBL" id="LNJB01000001">
    <property type="protein sequence ID" value="KYC55549.1"/>
    <property type="molecule type" value="Genomic_DNA"/>
</dbReference>
<dbReference type="SUPFAM" id="SSF52833">
    <property type="entry name" value="Thioredoxin-like"/>
    <property type="match status" value="1"/>
</dbReference>
<keyword evidence="1 7" id="KW-0575">Peroxidase</keyword>
<reference evidence="7 9" key="1">
    <citation type="journal article" date="2016" name="ISME J.">
        <title>Chasing the elusive Euryarchaeota class WSA2: genomes reveal a uniquely fastidious methyl-reducing methanogen.</title>
        <authorList>
            <person name="Nobu M.K."/>
            <person name="Narihiro T."/>
            <person name="Kuroda K."/>
            <person name="Mei R."/>
            <person name="Liu W.T."/>
        </authorList>
    </citation>
    <scope>NUCLEOTIDE SEQUENCE [LARGE SCALE GENOMIC DNA]</scope>
    <source>
        <strain evidence="7">ADurb1013_Bin02101</strain>
        <strain evidence="8">ADurb1213_Bin02801</strain>
    </source>
</reference>
<organism evidence="7 9">
    <name type="scientific">Candidatus Methanofastidiosum methylothiophilum</name>
    <dbReference type="NCBI Taxonomy" id="1705564"/>
    <lineage>
        <taxon>Archaea</taxon>
        <taxon>Methanobacteriati</taxon>
        <taxon>Methanobacteriota</taxon>
        <taxon>Stenosarchaea group</taxon>
        <taxon>Candidatus Methanofastidiosia</taxon>
        <taxon>Candidatus Methanofastidiosales</taxon>
        <taxon>Candidatus Methanofastidiosaceae</taxon>
        <taxon>Candidatus Methanofastidiosum</taxon>
    </lineage>
</organism>
<gene>
    <name evidence="7" type="ORF">AN188_00206</name>
    <name evidence="8" type="ORF">APG09_00157</name>
</gene>
<dbReference type="GO" id="GO:0005737">
    <property type="term" value="C:cytoplasm"/>
    <property type="evidence" value="ECO:0007669"/>
    <property type="project" value="TreeGrafter"/>
</dbReference>
<accession>A0A150JMD5</accession>
<evidence type="ECO:0000256" key="2">
    <source>
        <dbReference type="ARBA" id="ARBA00022862"/>
    </source>
</evidence>
<dbReference type="InterPro" id="IPR036249">
    <property type="entry name" value="Thioredoxin-like_sf"/>
</dbReference>
<evidence type="ECO:0000259" key="6">
    <source>
        <dbReference type="Pfam" id="PF00578"/>
    </source>
</evidence>
<evidence type="ECO:0000256" key="4">
    <source>
        <dbReference type="ARBA" id="ARBA00023157"/>
    </source>
</evidence>
<dbReference type="EMBL" id="LNJE01000002">
    <property type="protein sequence ID" value="KYC58415.1"/>
    <property type="molecule type" value="Genomic_DNA"/>
</dbReference>
<keyword evidence="3" id="KW-0560">Oxidoreductase</keyword>
<proteinExistence type="predicted"/>
<keyword evidence="2" id="KW-0049">Antioxidant</keyword>
<name>A0A150JKD6_9EURY</name>
<keyword evidence="5" id="KW-0676">Redox-active center</keyword>
<dbReference type="InterPro" id="IPR050924">
    <property type="entry name" value="Peroxiredoxin_BCP/PrxQ"/>
</dbReference>
<evidence type="ECO:0000313" key="8">
    <source>
        <dbReference type="EMBL" id="KYC58415.1"/>
    </source>
</evidence>
<protein>
    <submittedName>
        <fullName evidence="7">Thioredoxin-dependent thiol peroxidase</fullName>
    </submittedName>
</protein>
<comment type="caution">
    <text evidence="7">The sequence shown here is derived from an EMBL/GenBank/DDBJ whole genome shotgun (WGS) entry which is preliminary data.</text>
</comment>
<dbReference type="Pfam" id="PF00578">
    <property type="entry name" value="AhpC-TSA"/>
    <property type="match status" value="1"/>
</dbReference>
<dbReference type="InterPro" id="IPR000866">
    <property type="entry name" value="AhpC/TSA"/>
</dbReference>
<evidence type="ECO:0000313" key="7">
    <source>
        <dbReference type="EMBL" id="KYC55549.1"/>
    </source>
</evidence>
<dbReference type="GO" id="GO:0008379">
    <property type="term" value="F:thioredoxin peroxidase activity"/>
    <property type="evidence" value="ECO:0007669"/>
    <property type="project" value="TreeGrafter"/>
</dbReference>
<feature type="domain" description="Alkyl hydroperoxide reductase subunit C/ Thiol specific antioxidant" evidence="6">
    <location>
        <begin position="10"/>
        <end position="131"/>
    </location>
</feature>
<dbReference type="AlphaFoldDB" id="A0A150JKD6"/>
<dbReference type="GO" id="GO:0034599">
    <property type="term" value="P:cellular response to oxidative stress"/>
    <property type="evidence" value="ECO:0007669"/>
    <property type="project" value="TreeGrafter"/>
</dbReference>
<dbReference type="GO" id="GO:0045454">
    <property type="term" value="P:cell redox homeostasis"/>
    <property type="evidence" value="ECO:0007669"/>
    <property type="project" value="TreeGrafter"/>
</dbReference>
<dbReference type="PANTHER" id="PTHR42801">
    <property type="entry name" value="THIOREDOXIN-DEPENDENT PEROXIDE REDUCTASE"/>
    <property type="match status" value="1"/>
</dbReference>
<dbReference type="PANTHER" id="PTHR42801:SF4">
    <property type="entry name" value="AHPC_TSA FAMILY PROTEIN"/>
    <property type="match status" value="1"/>
</dbReference>
<evidence type="ECO:0000256" key="5">
    <source>
        <dbReference type="ARBA" id="ARBA00023284"/>
    </source>
</evidence>
<dbReference type="Proteomes" id="UP000092420">
    <property type="component" value="Unassembled WGS sequence"/>
</dbReference>
<evidence type="ECO:0000313" key="9">
    <source>
        <dbReference type="Proteomes" id="UP000092420"/>
    </source>
</evidence>
<accession>A0A150JE88</accession>
<accession>A0A150JKD6</accession>